<keyword evidence="3" id="KW-1185">Reference proteome</keyword>
<comment type="caution">
    <text evidence="2">The sequence shown here is derived from an EMBL/GenBank/DDBJ whole genome shotgun (WGS) entry which is preliminary data.</text>
</comment>
<dbReference type="SMART" id="SM00220">
    <property type="entry name" value="S_TKc"/>
    <property type="match status" value="1"/>
</dbReference>
<dbReference type="Proteomes" id="UP000018936">
    <property type="component" value="Unassembled WGS sequence"/>
</dbReference>
<feature type="domain" description="Protein kinase" evidence="1">
    <location>
        <begin position="1"/>
        <end position="203"/>
    </location>
</feature>
<evidence type="ECO:0000259" key="1">
    <source>
        <dbReference type="PROSITE" id="PS50011"/>
    </source>
</evidence>
<dbReference type="InterPro" id="IPR011009">
    <property type="entry name" value="Kinase-like_dom_sf"/>
</dbReference>
<dbReference type="PANTHER" id="PTHR22961:SF14">
    <property type="entry name" value="TRIBBLES HOMOLOG 3"/>
    <property type="match status" value="1"/>
</dbReference>
<evidence type="ECO:0000313" key="3">
    <source>
        <dbReference type="Proteomes" id="UP000018936"/>
    </source>
</evidence>
<dbReference type="GO" id="GO:0031434">
    <property type="term" value="F:mitogen-activated protein kinase kinase binding"/>
    <property type="evidence" value="ECO:0007669"/>
    <property type="project" value="TreeGrafter"/>
</dbReference>
<organism evidence="2 3">
    <name type="scientific">Ophiophagus hannah</name>
    <name type="common">King cobra</name>
    <name type="synonym">Naja hannah</name>
    <dbReference type="NCBI Taxonomy" id="8665"/>
    <lineage>
        <taxon>Eukaryota</taxon>
        <taxon>Metazoa</taxon>
        <taxon>Chordata</taxon>
        <taxon>Craniata</taxon>
        <taxon>Vertebrata</taxon>
        <taxon>Euteleostomi</taxon>
        <taxon>Lepidosauria</taxon>
        <taxon>Squamata</taxon>
        <taxon>Bifurcata</taxon>
        <taxon>Unidentata</taxon>
        <taxon>Episquamata</taxon>
        <taxon>Toxicofera</taxon>
        <taxon>Serpentes</taxon>
        <taxon>Colubroidea</taxon>
        <taxon>Elapidae</taxon>
        <taxon>Elapinae</taxon>
        <taxon>Ophiophagus</taxon>
    </lineage>
</organism>
<dbReference type="Gene3D" id="3.30.200.20">
    <property type="entry name" value="Phosphorylase Kinase, domain 1"/>
    <property type="match status" value="1"/>
</dbReference>
<accession>V8NBI6</accession>
<dbReference type="PANTHER" id="PTHR22961">
    <property type="entry name" value="SER/THR PROTEIN KINASE-TRB"/>
    <property type="match status" value="1"/>
</dbReference>
<feature type="non-terminal residue" evidence="2">
    <location>
        <position position="1"/>
    </location>
</feature>
<dbReference type="Pfam" id="PF00069">
    <property type="entry name" value="Pkinase"/>
    <property type="match status" value="1"/>
</dbReference>
<protein>
    <submittedName>
        <fullName evidence="2">Tribbles-like 3</fullName>
    </submittedName>
</protein>
<name>V8NBI6_OPHHA</name>
<dbReference type="GO" id="GO:0005634">
    <property type="term" value="C:nucleus"/>
    <property type="evidence" value="ECO:0007669"/>
    <property type="project" value="TreeGrafter"/>
</dbReference>
<dbReference type="EMBL" id="AZIM01005678">
    <property type="protein sequence ID" value="ETE59321.1"/>
    <property type="molecule type" value="Genomic_DNA"/>
</dbReference>
<dbReference type="PROSITE" id="PS50011">
    <property type="entry name" value="PROTEIN_KINASE_DOM"/>
    <property type="match status" value="1"/>
</dbReference>
<dbReference type="GO" id="GO:0004672">
    <property type="term" value="F:protein kinase activity"/>
    <property type="evidence" value="ECO:0007669"/>
    <property type="project" value="InterPro"/>
</dbReference>
<sequence length="239" mass="25573">MSLLVPKSSAEAHVPKRRLCCEKASKAGGPAPKRPRVEKLPGPSRCLQPLPQCPPAADQGLTITQIGPYILLEPTEGGRTYRAVNRHTEAELTCKVLMGSDDALMDKHGCPAYVGPEILSCKGPYSGKAADIWSLGVALYTLLVGCYPFQGAKPISLFGKICRGRFTVPGDLSPKAQCLIRCLLRKDPAERLTASGILLHPWLASNPVPKTLGVIPLGGQGLEQVVPEMGSCRKNSDKL</sequence>
<proteinExistence type="predicted"/>
<dbReference type="InterPro" id="IPR024104">
    <property type="entry name" value="Tribbles/Ser_Thr_kinase_40"/>
</dbReference>
<dbReference type="GO" id="GO:0032436">
    <property type="term" value="P:positive regulation of proteasomal ubiquitin-dependent protein catabolic process"/>
    <property type="evidence" value="ECO:0007669"/>
    <property type="project" value="TreeGrafter"/>
</dbReference>
<dbReference type="GO" id="GO:0005524">
    <property type="term" value="F:ATP binding"/>
    <property type="evidence" value="ECO:0007669"/>
    <property type="project" value="InterPro"/>
</dbReference>
<gene>
    <name evidence="2" type="primary">TRIB3</name>
    <name evidence="2" type="ORF">L345_14950</name>
</gene>
<dbReference type="AlphaFoldDB" id="V8NBI6"/>
<dbReference type="Gene3D" id="1.10.510.10">
    <property type="entry name" value="Transferase(Phosphotransferase) domain 1"/>
    <property type="match status" value="1"/>
</dbReference>
<reference evidence="2 3" key="1">
    <citation type="journal article" date="2013" name="Proc. Natl. Acad. Sci. U.S.A.">
        <title>The king cobra genome reveals dynamic gene evolution and adaptation in the snake venom system.</title>
        <authorList>
            <person name="Vonk F.J."/>
            <person name="Casewell N.R."/>
            <person name="Henkel C.V."/>
            <person name="Heimberg A.M."/>
            <person name="Jansen H.J."/>
            <person name="McCleary R.J."/>
            <person name="Kerkkamp H.M."/>
            <person name="Vos R.A."/>
            <person name="Guerreiro I."/>
            <person name="Calvete J.J."/>
            <person name="Wuster W."/>
            <person name="Woods A.E."/>
            <person name="Logan J.M."/>
            <person name="Harrison R.A."/>
            <person name="Castoe T.A."/>
            <person name="de Koning A.P."/>
            <person name="Pollock D.D."/>
            <person name="Yandell M."/>
            <person name="Calderon D."/>
            <person name="Renjifo C."/>
            <person name="Currier R.B."/>
            <person name="Salgado D."/>
            <person name="Pla D."/>
            <person name="Sanz L."/>
            <person name="Hyder A.S."/>
            <person name="Ribeiro J.M."/>
            <person name="Arntzen J.W."/>
            <person name="van den Thillart G.E."/>
            <person name="Boetzer M."/>
            <person name="Pirovano W."/>
            <person name="Dirks R.P."/>
            <person name="Spaink H.P."/>
            <person name="Duboule D."/>
            <person name="McGlinn E."/>
            <person name="Kini R.M."/>
            <person name="Richardson M.K."/>
        </authorList>
    </citation>
    <scope>NUCLEOTIDE SEQUENCE</scope>
    <source>
        <tissue evidence="2">Blood</tissue>
    </source>
</reference>
<dbReference type="OrthoDB" id="410920at2759"/>
<dbReference type="SUPFAM" id="SSF56112">
    <property type="entry name" value="Protein kinase-like (PK-like)"/>
    <property type="match status" value="1"/>
</dbReference>
<evidence type="ECO:0000313" key="2">
    <source>
        <dbReference type="EMBL" id="ETE59321.1"/>
    </source>
</evidence>
<dbReference type="InterPro" id="IPR000719">
    <property type="entry name" value="Prot_kinase_dom"/>
</dbReference>